<accession>A0A7M5UR43</accession>
<organism evidence="2 3">
    <name type="scientific">Clytia hemisphaerica</name>
    <dbReference type="NCBI Taxonomy" id="252671"/>
    <lineage>
        <taxon>Eukaryota</taxon>
        <taxon>Metazoa</taxon>
        <taxon>Cnidaria</taxon>
        <taxon>Hydrozoa</taxon>
        <taxon>Hydroidolina</taxon>
        <taxon>Leptothecata</taxon>
        <taxon>Obeliida</taxon>
        <taxon>Clytiidae</taxon>
        <taxon>Clytia</taxon>
    </lineage>
</organism>
<dbReference type="EnsemblMetazoa" id="CLYHEMT000282.1">
    <property type="protein sequence ID" value="CLYHEMP000282.1"/>
    <property type="gene ID" value="CLYHEMG000282"/>
</dbReference>
<evidence type="ECO:0000313" key="2">
    <source>
        <dbReference type="EnsemblMetazoa" id="CLYHEMP000282.1"/>
    </source>
</evidence>
<keyword evidence="3" id="KW-1185">Reference proteome</keyword>
<dbReference type="AlphaFoldDB" id="A0A7M5UR43"/>
<proteinExistence type="predicted"/>
<sequence>MLKAHRKSKDKQHTILRLRASSQAPPSPVKLPIFKCPLLYIRFTLAAHWVTSGTYHLGIESDPAFYQIPQTTTADFLLLTWHYVLVKGTQRRTSPKYSEEEFGRLTKRF</sequence>
<evidence type="ECO:0000256" key="1">
    <source>
        <dbReference type="SAM" id="MobiDB-lite"/>
    </source>
</evidence>
<reference evidence="2" key="1">
    <citation type="submission" date="2021-01" db="UniProtKB">
        <authorList>
            <consortium name="EnsemblMetazoa"/>
        </authorList>
    </citation>
    <scope>IDENTIFICATION</scope>
</reference>
<evidence type="ECO:0000313" key="3">
    <source>
        <dbReference type="Proteomes" id="UP000594262"/>
    </source>
</evidence>
<dbReference type="Proteomes" id="UP000594262">
    <property type="component" value="Unplaced"/>
</dbReference>
<feature type="region of interest" description="Disordered" evidence="1">
    <location>
        <begin position="1"/>
        <end position="26"/>
    </location>
</feature>
<protein>
    <submittedName>
        <fullName evidence="2">Uncharacterized protein</fullName>
    </submittedName>
</protein>
<feature type="compositionally biased region" description="Basic residues" evidence="1">
    <location>
        <begin position="1"/>
        <end position="16"/>
    </location>
</feature>
<name>A0A7M5UR43_9CNID</name>